<dbReference type="EMBL" id="CP090166">
    <property type="protein sequence ID" value="UJO15763.1"/>
    <property type="molecule type" value="Genomic_DNA"/>
</dbReference>
<gene>
    <name evidence="1" type="ORF">CLAFUR5_04962</name>
</gene>
<dbReference type="Proteomes" id="UP000756132">
    <property type="component" value="Chromosome 4"/>
</dbReference>
<accession>A0A9Q8P775</accession>
<evidence type="ECO:0000313" key="2">
    <source>
        <dbReference type="Proteomes" id="UP000756132"/>
    </source>
</evidence>
<proteinExistence type="predicted"/>
<protein>
    <submittedName>
        <fullName evidence="1">Uncharacterized protein</fullName>
    </submittedName>
</protein>
<dbReference type="GeneID" id="71984840"/>
<dbReference type="OrthoDB" id="3626022at2759"/>
<organism evidence="1 2">
    <name type="scientific">Passalora fulva</name>
    <name type="common">Tomato leaf mold</name>
    <name type="synonym">Cladosporium fulvum</name>
    <dbReference type="NCBI Taxonomy" id="5499"/>
    <lineage>
        <taxon>Eukaryota</taxon>
        <taxon>Fungi</taxon>
        <taxon>Dikarya</taxon>
        <taxon>Ascomycota</taxon>
        <taxon>Pezizomycotina</taxon>
        <taxon>Dothideomycetes</taxon>
        <taxon>Dothideomycetidae</taxon>
        <taxon>Mycosphaerellales</taxon>
        <taxon>Mycosphaerellaceae</taxon>
        <taxon>Fulvia</taxon>
    </lineage>
</organism>
<reference evidence="1" key="2">
    <citation type="journal article" date="2022" name="Microb. Genom.">
        <title>A chromosome-scale genome assembly of the tomato pathogen Cladosporium fulvum reveals a compartmentalized genome architecture and the presence of a dispensable chromosome.</title>
        <authorList>
            <person name="Zaccaron A.Z."/>
            <person name="Chen L.H."/>
            <person name="Samaras A."/>
            <person name="Stergiopoulos I."/>
        </authorList>
    </citation>
    <scope>NUCLEOTIDE SEQUENCE</scope>
    <source>
        <strain evidence="1">Race5_Kim</strain>
    </source>
</reference>
<dbReference type="RefSeq" id="XP_047760129.1">
    <property type="nucleotide sequence ID" value="XM_047904110.1"/>
</dbReference>
<dbReference type="AlphaFoldDB" id="A0A9Q8P775"/>
<name>A0A9Q8P775_PASFU</name>
<evidence type="ECO:0000313" key="1">
    <source>
        <dbReference type="EMBL" id="UJO15763.1"/>
    </source>
</evidence>
<dbReference type="KEGG" id="ffu:CLAFUR5_04962"/>
<sequence>MSVDAKSHIPLLLTISQELEHFYRCYAEAFEEIHDFFRGSSTSPRAVAYEIRRIATWIDENAHRGYRDIAWVELARDLWRLANEVAMGYTRDARYYSRHAGGGPWYRADRGLGWR</sequence>
<keyword evidence="2" id="KW-1185">Reference proteome</keyword>
<reference evidence="1" key="1">
    <citation type="submission" date="2021-12" db="EMBL/GenBank/DDBJ databases">
        <authorList>
            <person name="Zaccaron A."/>
            <person name="Stergiopoulos I."/>
        </authorList>
    </citation>
    <scope>NUCLEOTIDE SEQUENCE</scope>
    <source>
        <strain evidence="1">Race5_Kim</strain>
    </source>
</reference>